<dbReference type="PRINTS" id="PR00335">
    <property type="entry name" value="KUPTAKETRKA"/>
</dbReference>
<dbReference type="PANTHER" id="PTHR43833:SF8">
    <property type="entry name" value="TRK SYSTEM POTASSIUM UPTAKE PROTEIN TRKA"/>
    <property type="match status" value="1"/>
</dbReference>
<keyword evidence="4" id="KW-0520">NAD</keyword>
<dbReference type="PROSITE" id="PS51202">
    <property type="entry name" value="RCK_C"/>
    <property type="match status" value="1"/>
</dbReference>
<dbReference type="AlphaFoldDB" id="A0A831UCF3"/>
<dbReference type="PANTHER" id="PTHR43833">
    <property type="entry name" value="POTASSIUM CHANNEL PROTEIN 2-RELATED-RELATED"/>
    <property type="match status" value="1"/>
</dbReference>
<evidence type="ECO:0000256" key="2">
    <source>
        <dbReference type="ARBA" id="ARBA00022538"/>
    </source>
</evidence>
<feature type="domain" description="RCK C-terminal" evidence="6">
    <location>
        <begin position="136"/>
        <end position="215"/>
    </location>
</feature>
<dbReference type="InterPro" id="IPR050721">
    <property type="entry name" value="Trk_Ktr_HKT_K-transport"/>
</dbReference>
<dbReference type="InterPro" id="IPR006036">
    <property type="entry name" value="K_uptake_TrkA"/>
</dbReference>
<evidence type="ECO:0000256" key="3">
    <source>
        <dbReference type="ARBA" id="ARBA00022958"/>
    </source>
</evidence>
<dbReference type="SUPFAM" id="SSF116726">
    <property type="entry name" value="TrkA C-terminal domain-like"/>
    <property type="match status" value="1"/>
</dbReference>
<proteinExistence type="predicted"/>
<gene>
    <name evidence="7" type="ORF">ENQ87_06080</name>
</gene>
<dbReference type="InterPro" id="IPR036291">
    <property type="entry name" value="NAD(P)-bd_dom_sf"/>
</dbReference>
<keyword evidence="2" id="KW-0633">Potassium transport</keyword>
<protein>
    <recommendedName>
        <fullName evidence="1">Trk system potassium uptake protein TrkA</fullName>
    </recommendedName>
</protein>
<dbReference type="GO" id="GO:0005886">
    <property type="term" value="C:plasma membrane"/>
    <property type="evidence" value="ECO:0007669"/>
    <property type="project" value="InterPro"/>
</dbReference>
<dbReference type="InterPro" id="IPR036721">
    <property type="entry name" value="RCK_C_sf"/>
</dbReference>
<dbReference type="PROSITE" id="PS51201">
    <property type="entry name" value="RCK_N"/>
    <property type="match status" value="1"/>
</dbReference>
<evidence type="ECO:0000259" key="5">
    <source>
        <dbReference type="PROSITE" id="PS51201"/>
    </source>
</evidence>
<keyword evidence="3" id="KW-0630">Potassium</keyword>
<dbReference type="GO" id="GO:0015079">
    <property type="term" value="F:potassium ion transmembrane transporter activity"/>
    <property type="evidence" value="ECO:0007669"/>
    <property type="project" value="InterPro"/>
</dbReference>
<keyword evidence="2" id="KW-0813">Transport</keyword>
<name>A0A831UCF3_GEOME</name>
<evidence type="ECO:0000256" key="4">
    <source>
        <dbReference type="ARBA" id="ARBA00023027"/>
    </source>
</evidence>
<dbReference type="Gene3D" id="3.30.70.1450">
    <property type="entry name" value="Regulator of K+ conductance, C-terminal domain"/>
    <property type="match status" value="1"/>
</dbReference>
<dbReference type="Pfam" id="PF02254">
    <property type="entry name" value="TrkA_N"/>
    <property type="match status" value="1"/>
</dbReference>
<dbReference type="SUPFAM" id="SSF51735">
    <property type="entry name" value="NAD(P)-binding Rossmann-fold domains"/>
    <property type="match status" value="1"/>
</dbReference>
<dbReference type="Pfam" id="PF02080">
    <property type="entry name" value="TrkA_C"/>
    <property type="match status" value="1"/>
</dbReference>
<keyword evidence="2" id="KW-0406">Ion transport</keyword>
<dbReference type="InterPro" id="IPR006037">
    <property type="entry name" value="RCK_C"/>
</dbReference>
<dbReference type="InterPro" id="IPR003148">
    <property type="entry name" value="RCK_N"/>
</dbReference>
<evidence type="ECO:0000256" key="1">
    <source>
        <dbReference type="ARBA" id="ARBA00017378"/>
    </source>
</evidence>
<dbReference type="Gene3D" id="3.40.50.720">
    <property type="entry name" value="NAD(P)-binding Rossmann-like Domain"/>
    <property type="match status" value="1"/>
</dbReference>
<evidence type="ECO:0000313" key="7">
    <source>
        <dbReference type="EMBL" id="HEN41932.1"/>
    </source>
</evidence>
<dbReference type="EMBL" id="DSOV01000022">
    <property type="protein sequence ID" value="HEN41932.1"/>
    <property type="molecule type" value="Genomic_DNA"/>
</dbReference>
<organism evidence="7">
    <name type="scientific">Geobacter metallireducens</name>
    <dbReference type="NCBI Taxonomy" id="28232"/>
    <lineage>
        <taxon>Bacteria</taxon>
        <taxon>Pseudomonadati</taxon>
        <taxon>Thermodesulfobacteriota</taxon>
        <taxon>Desulfuromonadia</taxon>
        <taxon>Geobacterales</taxon>
        <taxon>Geobacteraceae</taxon>
        <taxon>Geobacter</taxon>
    </lineage>
</organism>
<sequence>MKIIIIGCGRVGAGLAETLSHHGHGVTVVDQAPTAFERLGPSFRGETITGCGFDRDILLAAGIERCDGLAAVTTSDEVNLVAARAARQVFRVPRVVASLYDPRKAEVSRRLGLLTISPVTWGINRIVELLCYSRLEPVKSLGSGEVDVVEAEVPPLLAGRTVNELTVAGEILVVAITRQGKTFIPTLGTELREGDLVHLALLATSAERLKILMGWH</sequence>
<evidence type="ECO:0000259" key="6">
    <source>
        <dbReference type="PROSITE" id="PS51202"/>
    </source>
</evidence>
<feature type="domain" description="RCK N-terminal" evidence="5">
    <location>
        <begin position="1"/>
        <end position="120"/>
    </location>
</feature>
<comment type="caution">
    <text evidence="7">The sequence shown here is derived from an EMBL/GenBank/DDBJ whole genome shotgun (WGS) entry which is preliminary data.</text>
</comment>
<reference evidence="7" key="1">
    <citation type="journal article" date="2020" name="mSystems">
        <title>Genome- and Community-Level Interaction Insights into Carbon Utilization and Element Cycling Functions of Hydrothermarchaeota in Hydrothermal Sediment.</title>
        <authorList>
            <person name="Zhou Z."/>
            <person name="Liu Y."/>
            <person name="Xu W."/>
            <person name="Pan J."/>
            <person name="Luo Z.H."/>
            <person name="Li M."/>
        </authorList>
    </citation>
    <scope>NUCLEOTIDE SEQUENCE [LARGE SCALE GENOMIC DNA]</scope>
    <source>
        <strain evidence="7">SpSt-349</strain>
    </source>
</reference>
<accession>A0A831UCF3</accession>